<dbReference type="Proteomes" id="UP001062846">
    <property type="component" value="Chromosome 8"/>
</dbReference>
<proteinExistence type="predicted"/>
<protein>
    <submittedName>
        <fullName evidence="1">Uncharacterized protein</fullName>
    </submittedName>
</protein>
<accession>A0ACC0MPW2</accession>
<evidence type="ECO:0000313" key="2">
    <source>
        <dbReference type="Proteomes" id="UP001062846"/>
    </source>
</evidence>
<dbReference type="EMBL" id="CM046395">
    <property type="protein sequence ID" value="KAI8542940.1"/>
    <property type="molecule type" value="Genomic_DNA"/>
</dbReference>
<name>A0ACC0MPW2_RHOML</name>
<reference evidence="1" key="1">
    <citation type="submission" date="2022-02" db="EMBL/GenBank/DDBJ databases">
        <title>Plant Genome Project.</title>
        <authorList>
            <person name="Zhang R.-G."/>
        </authorList>
    </citation>
    <scope>NUCLEOTIDE SEQUENCE</scope>
    <source>
        <strain evidence="1">AT1</strain>
    </source>
</reference>
<sequence length="328" mass="37439">MANCNQRRNFIDKIKIGDRSLEKDEEIISGIANFYEGLFKEDGVSRPLVDNVEFDSILVEEASWLERPFDEAEMLVALKSLNGDKAPGPDGMSLAFFQHCWGVIKAFQSSFVGKMALAFRKRKGKIVEKGCSSKVRLRLGRMVFFSCQNTIWGCALEGNYEWVGGFCKHTRMMVGGRVGRRVKFWEHVWCGDVSLRDTLPNIYRLACDKDADVFDYLHFHDGVTMWDIQLRREVHEREVEDLMTLLARVYGMRRVDEMRWTLSKAETFQVKSFYKALCGGGGVSSFPRHAIWQSSASIKSGKEKEKSLGLDSTLSDVDFMAGKKLETF</sequence>
<gene>
    <name evidence="1" type="ORF">RHMOL_Rhmol08G0179000</name>
</gene>
<organism evidence="1 2">
    <name type="scientific">Rhododendron molle</name>
    <name type="common">Chinese azalea</name>
    <name type="synonym">Azalea mollis</name>
    <dbReference type="NCBI Taxonomy" id="49168"/>
    <lineage>
        <taxon>Eukaryota</taxon>
        <taxon>Viridiplantae</taxon>
        <taxon>Streptophyta</taxon>
        <taxon>Embryophyta</taxon>
        <taxon>Tracheophyta</taxon>
        <taxon>Spermatophyta</taxon>
        <taxon>Magnoliopsida</taxon>
        <taxon>eudicotyledons</taxon>
        <taxon>Gunneridae</taxon>
        <taxon>Pentapetalae</taxon>
        <taxon>asterids</taxon>
        <taxon>Ericales</taxon>
        <taxon>Ericaceae</taxon>
        <taxon>Ericoideae</taxon>
        <taxon>Rhodoreae</taxon>
        <taxon>Rhododendron</taxon>
    </lineage>
</organism>
<keyword evidence="2" id="KW-1185">Reference proteome</keyword>
<comment type="caution">
    <text evidence="1">The sequence shown here is derived from an EMBL/GenBank/DDBJ whole genome shotgun (WGS) entry which is preliminary data.</text>
</comment>
<evidence type="ECO:0000313" key="1">
    <source>
        <dbReference type="EMBL" id="KAI8542940.1"/>
    </source>
</evidence>